<sequence length="70" mass="8327">MYGNEVNVLTFIVYIRDTWLSSKENGWTEGHSEWISNNNGLECCNRSIKDLHTFRKNFHLTILSLLRKPW</sequence>
<protein>
    <submittedName>
        <fullName evidence="2">Uncharacterized protein</fullName>
    </submittedName>
</protein>
<dbReference type="WBParaSite" id="ACRNAN_scaffold27715.g7561.t1">
    <property type="protein sequence ID" value="ACRNAN_scaffold27715.g7561.t1"/>
    <property type="gene ID" value="ACRNAN_scaffold27715.g7561"/>
</dbReference>
<name>A0A914DI53_9BILA</name>
<proteinExistence type="predicted"/>
<keyword evidence="1" id="KW-1185">Reference proteome</keyword>
<dbReference type="Proteomes" id="UP000887540">
    <property type="component" value="Unplaced"/>
</dbReference>
<organism evidence="1 2">
    <name type="scientific">Acrobeloides nanus</name>
    <dbReference type="NCBI Taxonomy" id="290746"/>
    <lineage>
        <taxon>Eukaryota</taxon>
        <taxon>Metazoa</taxon>
        <taxon>Ecdysozoa</taxon>
        <taxon>Nematoda</taxon>
        <taxon>Chromadorea</taxon>
        <taxon>Rhabditida</taxon>
        <taxon>Tylenchina</taxon>
        <taxon>Cephalobomorpha</taxon>
        <taxon>Cephaloboidea</taxon>
        <taxon>Cephalobidae</taxon>
        <taxon>Acrobeloides</taxon>
    </lineage>
</organism>
<evidence type="ECO:0000313" key="1">
    <source>
        <dbReference type="Proteomes" id="UP000887540"/>
    </source>
</evidence>
<evidence type="ECO:0000313" key="2">
    <source>
        <dbReference type="WBParaSite" id="ACRNAN_scaffold27715.g7561.t1"/>
    </source>
</evidence>
<dbReference type="AlphaFoldDB" id="A0A914DI53"/>
<reference evidence="2" key="1">
    <citation type="submission" date="2022-11" db="UniProtKB">
        <authorList>
            <consortium name="WormBaseParasite"/>
        </authorList>
    </citation>
    <scope>IDENTIFICATION</scope>
</reference>
<accession>A0A914DI53</accession>